<evidence type="ECO:0000313" key="2">
    <source>
        <dbReference type="EMBL" id="AWN36940.1"/>
    </source>
</evidence>
<name>A0A2U8VU66_9HYPH</name>
<dbReference type="Proteomes" id="UP000246058">
    <property type="component" value="Chromosome"/>
</dbReference>
<feature type="compositionally biased region" description="Basic and acidic residues" evidence="1">
    <location>
        <begin position="106"/>
        <end position="148"/>
    </location>
</feature>
<sequence length="148" mass="15903">MSRTGGFDRERFAKFVKCRAMMERGATAGERAAGAAAAARIAAASGLSLAEALRLTGGGPPPRDAPRGPQRRPPPWEKAPLRADPIGLDEILAQKAKTEAHRKRKAADAARARRADLATEAAERAALREAQEARDRAWAEARERRGDA</sequence>
<evidence type="ECO:0000256" key="1">
    <source>
        <dbReference type="SAM" id="MobiDB-lite"/>
    </source>
</evidence>
<dbReference type="EMBL" id="CP029551">
    <property type="protein sequence ID" value="AWN36940.1"/>
    <property type="molecule type" value="Genomic_DNA"/>
</dbReference>
<dbReference type="RefSeq" id="WP_109952026.1">
    <property type="nucleotide sequence ID" value="NZ_CP029551.1"/>
</dbReference>
<protein>
    <submittedName>
        <fullName evidence="2">Uncharacterized protein</fullName>
    </submittedName>
</protein>
<proteinExistence type="predicted"/>
<keyword evidence="3" id="KW-1185">Reference proteome</keyword>
<evidence type="ECO:0000313" key="3">
    <source>
        <dbReference type="Proteomes" id="UP000246058"/>
    </source>
</evidence>
<dbReference type="AlphaFoldDB" id="A0A2U8VU66"/>
<organism evidence="2 3">
    <name type="scientific">Methylobacterium radiodurans</name>
    <dbReference type="NCBI Taxonomy" id="2202828"/>
    <lineage>
        <taxon>Bacteria</taxon>
        <taxon>Pseudomonadati</taxon>
        <taxon>Pseudomonadota</taxon>
        <taxon>Alphaproteobacteria</taxon>
        <taxon>Hyphomicrobiales</taxon>
        <taxon>Methylobacteriaceae</taxon>
        <taxon>Methylobacterium</taxon>
    </lineage>
</organism>
<reference evidence="2 3" key="1">
    <citation type="submission" date="2018-05" db="EMBL/GenBank/DDBJ databases">
        <title>Complete Genome Sequence of Methylobacterium sp. 17Sr1-43.</title>
        <authorList>
            <person name="Srinivasan S."/>
        </authorList>
    </citation>
    <scope>NUCLEOTIDE SEQUENCE [LARGE SCALE GENOMIC DNA]</scope>
    <source>
        <strain evidence="2 3">17Sr1-43</strain>
    </source>
</reference>
<feature type="region of interest" description="Disordered" evidence="1">
    <location>
        <begin position="53"/>
        <end position="148"/>
    </location>
</feature>
<accession>A0A2U8VU66</accession>
<dbReference type="KEGG" id="meti:DK427_15355"/>
<gene>
    <name evidence="2" type="ORF">DK427_15355</name>
</gene>